<name>G0QW52_ICHMU</name>
<dbReference type="RefSeq" id="XP_004032142.1">
    <property type="nucleotide sequence ID" value="XM_004032094.1"/>
</dbReference>
<dbReference type="InterPro" id="IPR001870">
    <property type="entry name" value="B30.2/SPRY"/>
</dbReference>
<evidence type="ECO:0000259" key="4">
    <source>
        <dbReference type="PROSITE" id="PS50188"/>
    </source>
</evidence>
<dbReference type="Pfam" id="PF00622">
    <property type="entry name" value="SPRY"/>
    <property type="match status" value="1"/>
</dbReference>
<dbReference type="Proteomes" id="UP000008983">
    <property type="component" value="Unassembled WGS sequence"/>
</dbReference>
<dbReference type="Gene3D" id="2.60.120.920">
    <property type="match status" value="1"/>
</dbReference>
<organism evidence="5 6">
    <name type="scientific">Ichthyophthirius multifiliis</name>
    <name type="common">White spot disease agent</name>
    <name type="synonym">Ich</name>
    <dbReference type="NCBI Taxonomy" id="5932"/>
    <lineage>
        <taxon>Eukaryota</taxon>
        <taxon>Sar</taxon>
        <taxon>Alveolata</taxon>
        <taxon>Ciliophora</taxon>
        <taxon>Intramacronucleata</taxon>
        <taxon>Oligohymenophorea</taxon>
        <taxon>Hymenostomatida</taxon>
        <taxon>Ophryoglenina</taxon>
        <taxon>Ichthyophthirius</taxon>
    </lineage>
</organism>
<dbReference type="SUPFAM" id="SSF49899">
    <property type="entry name" value="Concanavalin A-like lectins/glucanases"/>
    <property type="match status" value="1"/>
</dbReference>
<dbReference type="InterPro" id="IPR037353">
    <property type="entry name" value="ASH2"/>
</dbReference>
<evidence type="ECO:0000313" key="5">
    <source>
        <dbReference type="EMBL" id="EGR30555.1"/>
    </source>
</evidence>
<dbReference type="OrthoDB" id="309786at2759"/>
<dbReference type="InterPro" id="IPR013320">
    <property type="entry name" value="ConA-like_dom_sf"/>
</dbReference>
<dbReference type="GeneID" id="14906668"/>
<dbReference type="PANTHER" id="PTHR10598:SF0">
    <property type="entry name" value="SET1_ASH2 HISTONE METHYLTRANSFERASE COMPLEX SUBUNIT ASH2"/>
    <property type="match status" value="1"/>
</dbReference>
<dbReference type="InterPro" id="IPR003877">
    <property type="entry name" value="SPRY_dom"/>
</dbReference>
<dbReference type="PROSITE" id="PS50188">
    <property type="entry name" value="B302_SPRY"/>
    <property type="match status" value="1"/>
</dbReference>
<dbReference type="InParanoid" id="G0QW52"/>
<protein>
    <submittedName>
        <fullName evidence="5">Trithorax protein ash2, putative</fullName>
        <ecNumber evidence="5">5.2.1.8</ecNumber>
    </submittedName>
</protein>
<sequence>IFKFIGENLNFLQNLVKHIKNKSISEILLKLLINVGTDSNNEIDEFKVYFIYILYYFLKKEYRIFILDQLHQKLKNINELDGVEKENICFIISEIFQQHLNNNNNNICIQTCLIFLLNDECIKIYFQGVLESKYLTCEANNLLQVLYYYCNKQKIIKHKLSEEHDAKLDNEKLVMPAQNLFFENLSKLIDIIQVKQENYGHQTTYGDQIIPFSIGKLKIIELISQIMKTENITFIEKIVQNNIFQIILELMLKYPWNNLLHCFADKIITDGLNIIYEHKSDIVKKYMFEKFNILDFISQNSQDEFCKGQAMKNSIRKGYIGFLTNLARKLQDNSNQEIENYKKQNKNWSIYLNEKFFKIQTIEDQQLGGSDPKKMKENDQFNEHKLEIDIQKIYDNFSTYFQQQNKAEINEIEENDLDSDDQEAEEKFQQITDYDQEIQSECLLRALFYNIFIKKMLMKLSETYKSKTIELVQENTVVGYQGWCTVFSEMPIFEGLYYWEVEILPPKLPLPFNEVQPHVRIGVGLNKCNMELPLGAEEISYCYRDRDGHILNNGVSYEYGNGYNIGDVIGVLMYMSPPKPKIKYKGKLVADNNNEVNENSLIYFFLNGVCQGKAFENIKQGFYYAGICRDQACDLQYCMSLQVVAAENRRRNIDIQGCETQYKTMNQCIDIELKRIQGLEQQLRQAVLGEENINEKPIILTTSGNKSQPIEIKI</sequence>
<feature type="non-terminal residue" evidence="5">
    <location>
        <position position="1"/>
    </location>
</feature>
<keyword evidence="5" id="KW-0413">Isomerase</keyword>
<dbReference type="GO" id="GO:0003755">
    <property type="term" value="F:peptidyl-prolyl cis-trans isomerase activity"/>
    <property type="evidence" value="ECO:0007669"/>
    <property type="project" value="UniProtKB-EC"/>
</dbReference>
<gene>
    <name evidence="5" type="ORF">IMG5_129410</name>
</gene>
<evidence type="ECO:0000256" key="3">
    <source>
        <dbReference type="ARBA" id="ARBA00023242"/>
    </source>
</evidence>
<dbReference type="EMBL" id="GL983980">
    <property type="protein sequence ID" value="EGR30555.1"/>
    <property type="molecule type" value="Genomic_DNA"/>
</dbReference>
<feature type="domain" description="B30.2/SPRY" evidence="4">
    <location>
        <begin position="427"/>
        <end position="644"/>
    </location>
</feature>
<evidence type="ECO:0000313" key="6">
    <source>
        <dbReference type="Proteomes" id="UP000008983"/>
    </source>
</evidence>
<dbReference type="eggNOG" id="KOG2626">
    <property type="taxonomic scope" value="Eukaryota"/>
</dbReference>
<dbReference type="InterPro" id="IPR043136">
    <property type="entry name" value="B30.2/SPRY_sf"/>
</dbReference>
<reference evidence="5 6" key="1">
    <citation type="submission" date="2011-07" db="EMBL/GenBank/DDBJ databases">
        <authorList>
            <person name="Coyne R."/>
            <person name="Brami D."/>
            <person name="Johnson J."/>
            <person name="Hostetler J."/>
            <person name="Hannick L."/>
            <person name="Clark T."/>
            <person name="Cassidy-Hanley D."/>
            <person name="Inman J."/>
        </authorList>
    </citation>
    <scope>NUCLEOTIDE SEQUENCE [LARGE SCALE GENOMIC DNA]</scope>
    <source>
        <strain evidence="5 6">G5</strain>
    </source>
</reference>
<proteinExistence type="inferred from homology"/>
<dbReference type="CDD" id="cd12872">
    <property type="entry name" value="SPRY_Ash2"/>
    <property type="match status" value="1"/>
</dbReference>
<keyword evidence="3" id="KW-0539">Nucleus</keyword>
<dbReference type="EC" id="5.2.1.8" evidence="5"/>
<dbReference type="AlphaFoldDB" id="G0QW52"/>
<dbReference type="PANTHER" id="PTHR10598">
    <property type="entry name" value="SET1/ASH2 HISTONE METHYLTRANSFERASE COMPLEX SUBUNIT ASH2"/>
    <property type="match status" value="1"/>
</dbReference>
<evidence type="ECO:0000256" key="2">
    <source>
        <dbReference type="ARBA" id="ARBA00006180"/>
    </source>
</evidence>
<dbReference type="SMART" id="SM00449">
    <property type="entry name" value="SPRY"/>
    <property type="match status" value="1"/>
</dbReference>
<dbReference type="InterPro" id="IPR007587">
    <property type="entry name" value="SAPS"/>
</dbReference>
<dbReference type="Pfam" id="PF04499">
    <property type="entry name" value="SAPS"/>
    <property type="match status" value="1"/>
</dbReference>
<accession>G0QW52</accession>
<comment type="subcellular location">
    <subcellularLocation>
        <location evidence="1">Nucleus</location>
    </subcellularLocation>
</comment>
<dbReference type="STRING" id="857967.G0QW52"/>
<comment type="similarity">
    <text evidence="2">Belongs to the SAPS family.</text>
</comment>
<evidence type="ECO:0000256" key="1">
    <source>
        <dbReference type="ARBA" id="ARBA00004123"/>
    </source>
</evidence>
<dbReference type="GO" id="GO:0000976">
    <property type="term" value="F:transcription cis-regulatory region binding"/>
    <property type="evidence" value="ECO:0007669"/>
    <property type="project" value="TreeGrafter"/>
</dbReference>
<keyword evidence="6" id="KW-1185">Reference proteome</keyword>
<dbReference type="GO" id="GO:0019903">
    <property type="term" value="F:protein phosphatase binding"/>
    <property type="evidence" value="ECO:0007669"/>
    <property type="project" value="InterPro"/>
</dbReference>
<dbReference type="eggNOG" id="KOG2073">
    <property type="taxonomic scope" value="Eukaryota"/>
</dbReference>
<dbReference type="GO" id="GO:0048188">
    <property type="term" value="C:Set1C/COMPASS complex"/>
    <property type="evidence" value="ECO:0007669"/>
    <property type="project" value="InterPro"/>
</dbReference>